<dbReference type="RefSeq" id="WP_273942343.1">
    <property type="nucleotide sequence ID" value="NZ_CP097263.1"/>
</dbReference>
<organism evidence="1 2">
    <name type="scientific">Kutzneria chonburiensis</name>
    <dbReference type="NCBI Taxonomy" id="1483604"/>
    <lineage>
        <taxon>Bacteria</taxon>
        <taxon>Bacillati</taxon>
        <taxon>Actinomycetota</taxon>
        <taxon>Actinomycetes</taxon>
        <taxon>Pseudonocardiales</taxon>
        <taxon>Pseudonocardiaceae</taxon>
        <taxon>Kutzneria</taxon>
    </lineage>
</organism>
<sequence length="48" mass="4666">MPGPRAGRCVAGEGRSELTTLVAVPLAGDAQFGQTPGVRQSTGVAGAA</sequence>
<proteinExistence type="predicted"/>
<name>A0ABV6MMU7_9PSEU</name>
<evidence type="ECO:0000313" key="1">
    <source>
        <dbReference type="EMBL" id="MFC0541628.1"/>
    </source>
</evidence>
<dbReference type="EMBL" id="JBHLUD010000002">
    <property type="protein sequence ID" value="MFC0541628.1"/>
    <property type="molecule type" value="Genomic_DNA"/>
</dbReference>
<gene>
    <name evidence="1" type="ORF">ACFFH7_09055</name>
</gene>
<evidence type="ECO:0000313" key="2">
    <source>
        <dbReference type="Proteomes" id="UP001589810"/>
    </source>
</evidence>
<comment type="caution">
    <text evidence="1">The sequence shown here is derived from an EMBL/GenBank/DDBJ whole genome shotgun (WGS) entry which is preliminary data.</text>
</comment>
<dbReference type="Proteomes" id="UP001589810">
    <property type="component" value="Unassembled WGS sequence"/>
</dbReference>
<keyword evidence="2" id="KW-1185">Reference proteome</keyword>
<reference evidence="1 2" key="1">
    <citation type="submission" date="2024-09" db="EMBL/GenBank/DDBJ databases">
        <authorList>
            <person name="Sun Q."/>
            <person name="Mori K."/>
        </authorList>
    </citation>
    <scope>NUCLEOTIDE SEQUENCE [LARGE SCALE GENOMIC DNA]</scope>
    <source>
        <strain evidence="1 2">TBRC 1432</strain>
    </source>
</reference>
<protein>
    <submittedName>
        <fullName evidence="1">Uncharacterized protein</fullName>
    </submittedName>
</protein>
<accession>A0ABV6MMU7</accession>